<evidence type="ECO:0008006" key="3">
    <source>
        <dbReference type="Google" id="ProtNLM"/>
    </source>
</evidence>
<keyword evidence="2" id="KW-1185">Reference proteome</keyword>
<evidence type="ECO:0000313" key="1">
    <source>
        <dbReference type="EMBL" id="KEJ93645.1"/>
    </source>
</evidence>
<accession>A0A073IVM1</accession>
<name>A0A073IVM1_9RHOB</name>
<sequence>MNYARHPARSNPETIPRLPPWITSGRAQTPEDVSFLSGAALSYLHVVLGHESVPKPLLRNRLALRAAEVCVAFSGRSERSGELRDEIALLRPGDQPGPAGQVCQMWMRAVERPVSIRSQHRAMPQHDPERIAVWLDQPHSGQGGPVDRAALVLGAVLADAPQHGAAALVLADAALAQALGWDHVIPLLAVGMMRRDLRKTDDDLRLACHEAIVTSVTEAARMAADLAQRAARLSAIAPKLRARGSDEAVQMFLNRDAVAPSALSSLNSDRSARRFCDRLVELGVARELTGRDTFRLYGV</sequence>
<proteinExistence type="predicted"/>
<dbReference type="AlphaFoldDB" id="A0A073IVM1"/>
<dbReference type="Proteomes" id="UP000027746">
    <property type="component" value="Unassembled WGS sequence"/>
</dbReference>
<dbReference type="OrthoDB" id="7865302at2"/>
<protein>
    <recommendedName>
        <fullName evidence="3">DUF1403 family protein</fullName>
    </recommendedName>
</protein>
<dbReference type="RefSeq" id="WP_037932051.1">
    <property type="nucleotide sequence ID" value="NZ_FQVP01000025.1"/>
</dbReference>
<gene>
    <name evidence="1" type="ORF">SUH3_16565</name>
</gene>
<dbReference type="InterPro" id="IPR009843">
    <property type="entry name" value="DUF1403"/>
</dbReference>
<dbReference type="EMBL" id="JAMD01000038">
    <property type="protein sequence ID" value="KEJ93645.1"/>
    <property type="molecule type" value="Genomic_DNA"/>
</dbReference>
<reference evidence="1 2" key="1">
    <citation type="submission" date="2014-01" db="EMBL/GenBank/DDBJ databases">
        <title>Sulfitobacter sp. H3 (MCCC 1A00686) Genome Sequencing.</title>
        <authorList>
            <person name="Lai Q."/>
            <person name="Hong Z."/>
        </authorList>
    </citation>
    <scope>NUCLEOTIDE SEQUENCE [LARGE SCALE GENOMIC DNA]</scope>
    <source>
        <strain evidence="1 2">H3</strain>
    </source>
</reference>
<organism evidence="1 2">
    <name type="scientific">Pseudosulfitobacter pseudonitzschiae</name>
    <dbReference type="NCBI Taxonomy" id="1402135"/>
    <lineage>
        <taxon>Bacteria</taxon>
        <taxon>Pseudomonadati</taxon>
        <taxon>Pseudomonadota</taxon>
        <taxon>Alphaproteobacteria</taxon>
        <taxon>Rhodobacterales</taxon>
        <taxon>Roseobacteraceae</taxon>
        <taxon>Pseudosulfitobacter</taxon>
    </lineage>
</organism>
<dbReference type="Pfam" id="PF07183">
    <property type="entry name" value="DUF1403"/>
    <property type="match status" value="1"/>
</dbReference>
<evidence type="ECO:0000313" key="2">
    <source>
        <dbReference type="Proteomes" id="UP000027746"/>
    </source>
</evidence>
<comment type="caution">
    <text evidence="1">The sequence shown here is derived from an EMBL/GenBank/DDBJ whole genome shotgun (WGS) entry which is preliminary data.</text>
</comment>